<dbReference type="NCBIfam" id="NF041646">
    <property type="entry name" value="VC0807_fam"/>
    <property type="match status" value="1"/>
</dbReference>
<reference evidence="2" key="1">
    <citation type="submission" date="2021-06" db="EMBL/GenBank/DDBJ databases">
        <title>Novel species in genus Arthrobacter.</title>
        <authorList>
            <person name="Zhang G."/>
        </authorList>
    </citation>
    <scope>NUCLEOTIDE SEQUENCE</scope>
    <source>
        <strain evidence="2">Zg-ZUI122</strain>
    </source>
</reference>
<keyword evidence="1" id="KW-1133">Transmembrane helix</keyword>
<feature type="transmembrane region" description="Helical" evidence="1">
    <location>
        <begin position="151"/>
        <end position="173"/>
    </location>
</feature>
<proteinExistence type="predicted"/>
<organism evidence="2 3">
    <name type="scientific">Arthrobacter sunyaminii</name>
    <dbReference type="NCBI Taxonomy" id="2816859"/>
    <lineage>
        <taxon>Bacteria</taxon>
        <taxon>Bacillati</taxon>
        <taxon>Actinomycetota</taxon>
        <taxon>Actinomycetes</taxon>
        <taxon>Micrococcales</taxon>
        <taxon>Micrococcaceae</taxon>
        <taxon>Arthrobacter</taxon>
    </lineage>
</organism>
<feature type="transmembrane region" description="Helical" evidence="1">
    <location>
        <begin position="44"/>
        <end position="62"/>
    </location>
</feature>
<gene>
    <name evidence="2" type="ORF">KG104_02095</name>
</gene>
<feature type="transmembrane region" description="Helical" evidence="1">
    <location>
        <begin position="69"/>
        <end position="88"/>
    </location>
</feature>
<name>A0A975S6B7_9MICC</name>
<keyword evidence="1" id="KW-0472">Membrane</keyword>
<sequence length="226" mass="24747">MKRPAVQHGSALKRLMRGLRLAADLLLPLALFYGLRAMGVSAYLALLAGTAVSLAGTAVDVVRRRTLGPVTAFVITLMVFSTGVSLIAGDVRFLLARGAWATGLAGAWFLASAFTRRPLVYLFSRPLLQGRFGWPGDWDAVWERVPRFRRVWRVTSVAWGLALIIDCVLRIFMAYTLPVDSVPSLSAALSALTTVVLITFANVYYQVTGAARKWSRFYAVPETPAQ</sequence>
<dbReference type="AlphaFoldDB" id="A0A975S6B7"/>
<dbReference type="KEGG" id="asun:KG104_02095"/>
<dbReference type="Proteomes" id="UP000680588">
    <property type="component" value="Chromosome"/>
</dbReference>
<keyword evidence="3" id="KW-1185">Reference proteome</keyword>
<evidence type="ECO:0000313" key="2">
    <source>
        <dbReference type="EMBL" id="QWQ36632.1"/>
    </source>
</evidence>
<feature type="transmembrane region" description="Helical" evidence="1">
    <location>
        <begin position="94"/>
        <end position="115"/>
    </location>
</feature>
<evidence type="ECO:0000313" key="3">
    <source>
        <dbReference type="Proteomes" id="UP000680588"/>
    </source>
</evidence>
<accession>A0A975S6B7</accession>
<keyword evidence="1" id="KW-0812">Transmembrane</keyword>
<protein>
    <submittedName>
        <fullName evidence="2">DUF3159 domain-containing protein</fullName>
    </submittedName>
</protein>
<dbReference type="EMBL" id="CP076456">
    <property type="protein sequence ID" value="QWQ36632.1"/>
    <property type="molecule type" value="Genomic_DNA"/>
</dbReference>
<feature type="transmembrane region" description="Helical" evidence="1">
    <location>
        <begin position="185"/>
        <end position="205"/>
    </location>
</feature>
<evidence type="ECO:0000256" key="1">
    <source>
        <dbReference type="SAM" id="Phobius"/>
    </source>
</evidence>
<dbReference type="RefSeq" id="WP_104161959.1">
    <property type="nucleotide sequence ID" value="NZ_CP076456.1"/>
</dbReference>